<protein>
    <recommendedName>
        <fullName evidence="4">Holin</fullName>
    </recommendedName>
</protein>
<dbReference type="NCBIfam" id="TIGR01673">
    <property type="entry name" value="holin_LLH"/>
    <property type="match status" value="1"/>
</dbReference>
<gene>
    <name evidence="2" type="ORF">fado_173</name>
</gene>
<organism evidence="2 3">
    <name type="scientific">Bacillus phage FADO</name>
    <dbReference type="NCBI Taxonomy" id="2917160"/>
    <lineage>
        <taxon>Viruses</taxon>
        <taxon>Duplodnaviria</taxon>
        <taxon>Heunggongvirae</taxon>
        <taxon>Uroviricota</taxon>
        <taxon>Caudoviricetes</taxon>
        <taxon>Heleneionescovirinae</taxon>
        <taxon>Zhangjivirus</taxon>
        <taxon>Zhangjivirus fado</taxon>
    </lineage>
</organism>
<dbReference type="Pfam" id="PF09682">
    <property type="entry name" value="Phage_holin_6_1"/>
    <property type="match status" value="1"/>
</dbReference>
<keyword evidence="1" id="KW-1133">Transmembrane helix</keyword>
<feature type="transmembrane region" description="Helical" evidence="1">
    <location>
        <begin position="6"/>
        <end position="28"/>
    </location>
</feature>
<sequence>MEELYQSVINLVIVLLTAFVGVITKYAVSYLNKKGIMAKIQSHKEIANIVVNAVEQTCAHLHAKEKLNLAKLEFVKMAKEKGIKISEKDLDILIESAVKEMNKQLKS</sequence>
<name>A0AAE9GBW5_9CAUD</name>
<keyword evidence="3" id="KW-1185">Reference proteome</keyword>
<evidence type="ECO:0000256" key="1">
    <source>
        <dbReference type="SAM" id="Phobius"/>
    </source>
</evidence>
<evidence type="ECO:0008006" key="4">
    <source>
        <dbReference type="Google" id="ProtNLM"/>
    </source>
</evidence>
<accession>A0AAE9GBW5</accession>
<evidence type="ECO:0000313" key="2">
    <source>
        <dbReference type="EMBL" id="UNY48888.1"/>
    </source>
</evidence>
<dbReference type="InterPro" id="IPR010026">
    <property type="entry name" value="Phage_holin_LL-H"/>
</dbReference>
<dbReference type="EMBL" id="OM236516">
    <property type="protein sequence ID" value="UNY48888.1"/>
    <property type="molecule type" value="Genomic_DNA"/>
</dbReference>
<keyword evidence="1" id="KW-0472">Membrane</keyword>
<proteinExistence type="predicted"/>
<reference evidence="2 3" key="1">
    <citation type="submission" date="2022-01" db="EMBL/GenBank/DDBJ databases">
        <authorList>
            <person name="Stokar-Avihail A."/>
        </authorList>
    </citation>
    <scope>NUCLEOTIDE SEQUENCE [LARGE SCALE GENOMIC DNA]</scope>
</reference>
<keyword evidence="1" id="KW-0812">Transmembrane</keyword>
<dbReference type="Proteomes" id="UP000831021">
    <property type="component" value="Segment"/>
</dbReference>
<evidence type="ECO:0000313" key="3">
    <source>
        <dbReference type="Proteomes" id="UP000831021"/>
    </source>
</evidence>